<dbReference type="Pfam" id="PF03350">
    <property type="entry name" value="UPF0114"/>
    <property type="match status" value="1"/>
</dbReference>
<dbReference type="PIRSF" id="PIRSF026509">
    <property type="entry name" value="UCP026509"/>
    <property type="match status" value="1"/>
</dbReference>
<protein>
    <submittedName>
        <fullName evidence="2">Uncharacterized protein UPF0114</fullName>
    </submittedName>
</protein>
<dbReference type="eggNOG" id="COG2862">
    <property type="taxonomic scope" value="Bacteria"/>
</dbReference>
<feature type="transmembrane region" description="Helical" evidence="1">
    <location>
        <begin position="134"/>
        <end position="154"/>
    </location>
</feature>
<reference evidence="2 3" key="1">
    <citation type="submission" date="2006-12" db="EMBL/GenBank/DDBJ databases">
        <title>Complete sequence of Chlorobium phaeobacteroides DSM 266.</title>
        <authorList>
            <consortium name="US DOE Joint Genome Institute"/>
            <person name="Copeland A."/>
            <person name="Lucas S."/>
            <person name="Lapidus A."/>
            <person name="Barry K."/>
            <person name="Detter J.C."/>
            <person name="Glavina del Rio T."/>
            <person name="Hammon N."/>
            <person name="Israni S."/>
            <person name="Pitluck S."/>
            <person name="Goltsman E."/>
            <person name="Schmutz J."/>
            <person name="Larimer F."/>
            <person name="Land M."/>
            <person name="Hauser L."/>
            <person name="Mikhailova N."/>
            <person name="Li T."/>
            <person name="Overmann J."/>
            <person name="Bryant D.A."/>
            <person name="Richardson P."/>
        </authorList>
    </citation>
    <scope>NUCLEOTIDE SEQUENCE [LARGE SCALE GENOMIC DNA]</scope>
    <source>
        <strain evidence="2 3">DSM 266</strain>
    </source>
</reference>
<accession>A1BHQ0</accession>
<dbReference type="Proteomes" id="UP000008701">
    <property type="component" value="Chromosome"/>
</dbReference>
<keyword evidence="3" id="KW-1185">Reference proteome</keyword>
<dbReference type="PANTHER" id="PTHR31721">
    <property type="entry name" value="OS06G0710300 PROTEIN"/>
    <property type="match status" value="1"/>
</dbReference>
<sequence>MRFRSCVLCFFIYSENKTVYLSRKKTVPMFSKILSSSRYLVLIAVIGSFFAATTLLIYGGISVIQQITFTLMNGTVTSKGAKMLSLGFIENADIFLIGTVLYIMSLGLYELFIDDTIALPEWLVIHTLDDLKDKLIGVIVVVMAVVFLGHVVTWHGEQEILFLGGAIGFVVAGLTYFTGQKKKGKYEENH</sequence>
<keyword evidence="1" id="KW-0472">Membrane</keyword>
<name>A1BHQ0_CHLPD</name>
<dbReference type="InterPro" id="IPR005134">
    <property type="entry name" value="UPF0114"/>
</dbReference>
<feature type="transmembrane region" description="Helical" evidence="1">
    <location>
        <begin position="39"/>
        <end position="61"/>
    </location>
</feature>
<evidence type="ECO:0000313" key="3">
    <source>
        <dbReference type="Proteomes" id="UP000008701"/>
    </source>
</evidence>
<dbReference type="EMBL" id="CP000492">
    <property type="protein sequence ID" value="ABL65927.1"/>
    <property type="molecule type" value="Genomic_DNA"/>
</dbReference>
<dbReference type="HOGENOM" id="CLU_066743_2_1_10"/>
<dbReference type="STRING" id="290317.Cpha266_1911"/>
<organism evidence="2 3">
    <name type="scientific">Chlorobium phaeobacteroides (strain DSM 266 / SMG 266 / 2430)</name>
    <dbReference type="NCBI Taxonomy" id="290317"/>
    <lineage>
        <taxon>Bacteria</taxon>
        <taxon>Pseudomonadati</taxon>
        <taxon>Chlorobiota</taxon>
        <taxon>Chlorobiia</taxon>
        <taxon>Chlorobiales</taxon>
        <taxon>Chlorobiaceae</taxon>
        <taxon>Chlorobium/Pelodictyon group</taxon>
        <taxon>Chlorobium</taxon>
    </lineage>
</organism>
<keyword evidence="1" id="KW-1133">Transmembrane helix</keyword>
<evidence type="ECO:0000256" key="1">
    <source>
        <dbReference type="SAM" id="Phobius"/>
    </source>
</evidence>
<feature type="transmembrane region" description="Helical" evidence="1">
    <location>
        <begin position="94"/>
        <end position="113"/>
    </location>
</feature>
<feature type="transmembrane region" description="Helical" evidence="1">
    <location>
        <begin position="160"/>
        <end position="179"/>
    </location>
</feature>
<dbReference type="PANTHER" id="PTHR31721:SF4">
    <property type="entry name" value="OS06G0710300 PROTEIN"/>
    <property type="match status" value="1"/>
</dbReference>
<dbReference type="AlphaFoldDB" id="A1BHQ0"/>
<keyword evidence="1" id="KW-0812">Transmembrane</keyword>
<proteinExistence type="predicted"/>
<gene>
    <name evidence="2" type="ordered locus">Cpha266_1911</name>
</gene>
<dbReference type="KEGG" id="cph:Cpha266_1911"/>
<evidence type="ECO:0000313" key="2">
    <source>
        <dbReference type="EMBL" id="ABL65927.1"/>
    </source>
</evidence>